<accession>A0A0U1D4F1</accession>
<dbReference type="Proteomes" id="UP000199601">
    <property type="component" value="Unassembled WGS sequence"/>
</dbReference>
<gene>
    <name evidence="3" type="ORF">BN000_01599</name>
</gene>
<dbReference type="Pfam" id="PF13649">
    <property type="entry name" value="Methyltransf_25"/>
    <property type="match status" value="1"/>
</dbReference>
<feature type="domain" description="Methyltransferase" evidence="2">
    <location>
        <begin position="30"/>
        <end position="120"/>
    </location>
</feature>
<name>A0A0U1D4F1_9MYCO</name>
<keyword evidence="3" id="KW-0489">Methyltransferase</keyword>
<keyword evidence="4" id="KW-1185">Reference proteome</keyword>
<dbReference type="PANTHER" id="PTHR43861">
    <property type="entry name" value="TRANS-ACONITATE 2-METHYLTRANSFERASE-RELATED"/>
    <property type="match status" value="1"/>
</dbReference>
<keyword evidence="1 3" id="KW-0808">Transferase</keyword>
<dbReference type="PANTHER" id="PTHR43861:SF3">
    <property type="entry name" value="PUTATIVE (AFU_ORTHOLOGUE AFUA_2G14390)-RELATED"/>
    <property type="match status" value="1"/>
</dbReference>
<proteinExistence type="predicted"/>
<evidence type="ECO:0000313" key="4">
    <source>
        <dbReference type="Proteomes" id="UP000199601"/>
    </source>
</evidence>
<dbReference type="CDD" id="cd02440">
    <property type="entry name" value="AdoMet_MTases"/>
    <property type="match status" value="1"/>
</dbReference>
<dbReference type="RefSeq" id="WP_244275134.1">
    <property type="nucleotide sequence ID" value="NZ_CTEC01000001.1"/>
</dbReference>
<sequence length="201" mass="22077">MTRVVADYWNHNTAYHGWLVEIAARHGGDVLDVGCGEGLLAERLAAVSRSVVGIDADPSAVGRASERLRAAGNVSMRVARFEAFEADPRSFDLITFVASLHHLPLRETLLKAREMLRPAGELAVVGLSANKAVADWVWAAACAPAVRAGSLLHRETRDIGVAVAEPRESLREICRVSAEVIPGAVIRRGLYYRYRLLWRNR</sequence>
<dbReference type="InterPro" id="IPR041698">
    <property type="entry name" value="Methyltransf_25"/>
</dbReference>
<evidence type="ECO:0000259" key="2">
    <source>
        <dbReference type="Pfam" id="PF13649"/>
    </source>
</evidence>
<dbReference type="AlphaFoldDB" id="A0A0U1D4F1"/>
<dbReference type="SUPFAM" id="SSF53335">
    <property type="entry name" value="S-adenosyl-L-methionine-dependent methyltransferases"/>
    <property type="match status" value="1"/>
</dbReference>
<dbReference type="InterPro" id="IPR029063">
    <property type="entry name" value="SAM-dependent_MTases_sf"/>
</dbReference>
<organism evidence="3 4">
    <name type="scientific">Mycobacterium europaeum</name>
    <dbReference type="NCBI Taxonomy" id="761804"/>
    <lineage>
        <taxon>Bacteria</taxon>
        <taxon>Bacillati</taxon>
        <taxon>Actinomycetota</taxon>
        <taxon>Actinomycetes</taxon>
        <taxon>Mycobacteriales</taxon>
        <taxon>Mycobacteriaceae</taxon>
        <taxon>Mycobacterium</taxon>
        <taxon>Mycobacterium simiae complex</taxon>
    </lineage>
</organism>
<protein>
    <submittedName>
        <fullName evidence="3">Putative methyltransferase</fullName>
    </submittedName>
</protein>
<evidence type="ECO:0000256" key="1">
    <source>
        <dbReference type="ARBA" id="ARBA00022679"/>
    </source>
</evidence>
<dbReference type="Gene3D" id="3.40.50.150">
    <property type="entry name" value="Vaccinia Virus protein VP39"/>
    <property type="match status" value="1"/>
</dbReference>
<evidence type="ECO:0000313" key="3">
    <source>
        <dbReference type="EMBL" id="CQD07897.1"/>
    </source>
</evidence>
<reference evidence="4" key="1">
    <citation type="submission" date="2015-03" db="EMBL/GenBank/DDBJ databases">
        <authorList>
            <person name="Urmite Genomes"/>
        </authorList>
    </citation>
    <scope>NUCLEOTIDE SEQUENCE [LARGE SCALE GENOMIC DNA]</scope>
    <source>
        <strain evidence="4">CSUR P1344</strain>
    </source>
</reference>
<dbReference type="GO" id="GO:0008168">
    <property type="term" value="F:methyltransferase activity"/>
    <property type="evidence" value="ECO:0007669"/>
    <property type="project" value="UniProtKB-KW"/>
</dbReference>
<dbReference type="GO" id="GO:0032259">
    <property type="term" value="P:methylation"/>
    <property type="evidence" value="ECO:0007669"/>
    <property type="project" value="UniProtKB-KW"/>
</dbReference>
<dbReference type="EMBL" id="CTEC01000001">
    <property type="protein sequence ID" value="CQD07897.1"/>
    <property type="molecule type" value="Genomic_DNA"/>
</dbReference>